<feature type="compositionally biased region" description="Low complexity" evidence="4">
    <location>
        <begin position="177"/>
        <end position="193"/>
    </location>
</feature>
<evidence type="ECO:0000256" key="1">
    <source>
        <dbReference type="ARBA" id="ARBA00023125"/>
    </source>
</evidence>
<dbReference type="Proteomes" id="UP000521943">
    <property type="component" value="Unassembled WGS sequence"/>
</dbReference>
<comment type="caution">
    <text evidence="6">The sequence shown here is derived from an EMBL/GenBank/DDBJ whole genome shotgun (WGS) entry which is preliminary data.</text>
</comment>
<dbReference type="PANTHER" id="PTHR10270:SF161">
    <property type="entry name" value="SEX-DETERMINING REGION Y PROTEIN"/>
    <property type="match status" value="1"/>
</dbReference>
<dbReference type="Gene3D" id="1.10.30.10">
    <property type="entry name" value="High mobility group box domain"/>
    <property type="match status" value="1"/>
</dbReference>
<feature type="compositionally biased region" description="Polar residues" evidence="4">
    <location>
        <begin position="159"/>
        <end position="176"/>
    </location>
</feature>
<dbReference type="GO" id="GO:0000122">
    <property type="term" value="P:negative regulation of transcription by RNA polymerase II"/>
    <property type="evidence" value="ECO:0007669"/>
    <property type="project" value="TreeGrafter"/>
</dbReference>
<evidence type="ECO:0000259" key="5">
    <source>
        <dbReference type="PROSITE" id="PS50118"/>
    </source>
</evidence>
<dbReference type="InterPro" id="IPR050140">
    <property type="entry name" value="SRY-related_HMG-box_TF-like"/>
</dbReference>
<evidence type="ECO:0000313" key="7">
    <source>
        <dbReference type="Proteomes" id="UP000521943"/>
    </source>
</evidence>
<proteinExistence type="predicted"/>
<dbReference type="PROSITE" id="PS50118">
    <property type="entry name" value="HMG_BOX_2"/>
    <property type="match status" value="1"/>
</dbReference>
<evidence type="ECO:0000256" key="2">
    <source>
        <dbReference type="ARBA" id="ARBA00023163"/>
    </source>
</evidence>
<accession>A0A8H6MAY5</accession>
<evidence type="ECO:0000256" key="4">
    <source>
        <dbReference type="SAM" id="MobiDB-lite"/>
    </source>
</evidence>
<keyword evidence="3" id="KW-0539">Nucleus</keyword>
<dbReference type="InterPro" id="IPR009071">
    <property type="entry name" value="HMG_box_dom"/>
</dbReference>
<dbReference type="GO" id="GO:0030154">
    <property type="term" value="P:cell differentiation"/>
    <property type="evidence" value="ECO:0007669"/>
    <property type="project" value="TreeGrafter"/>
</dbReference>
<dbReference type="AlphaFoldDB" id="A0A8H6MAY5"/>
<organism evidence="6 7">
    <name type="scientific">Ephemerocybe angulata</name>
    <dbReference type="NCBI Taxonomy" id="980116"/>
    <lineage>
        <taxon>Eukaryota</taxon>
        <taxon>Fungi</taxon>
        <taxon>Dikarya</taxon>
        <taxon>Basidiomycota</taxon>
        <taxon>Agaricomycotina</taxon>
        <taxon>Agaricomycetes</taxon>
        <taxon>Agaricomycetidae</taxon>
        <taxon>Agaricales</taxon>
        <taxon>Agaricineae</taxon>
        <taxon>Psathyrellaceae</taxon>
        <taxon>Ephemerocybe</taxon>
    </lineage>
</organism>
<name>A0A8H6MAY5_9AGAR</name>
<dbReference type="OrthoDB" id="6247875at2759"/>
<dbReference type="GO" id="GO:0005634">
    <property type="term" value="C:nucleus"/>
    <property type="evidence" value="ECO:0007669"/>
    <property type="project" value="UniProtKB-UniRule"/>
</dbReference>
<dbReference type="CDD" id="cd01389">
    <property type="entry name" value="HMG-box_ROX1-like"/>
    <property type="match status" value="1"/>
</dbReference>
<feature type="region of interest" description="Disordered" evidence="4">
    <location>
        <begin position="150"/>
        <end position="193"/>
    </location>
</feature>
<dbReference type="InterPro" id="IPR036910">
    <property type="entry name" value="HMG_box_dom_sf"/>
</dbReference>
<dbReference type="PANTHER" id="PTHR10270">
    <property type="entry name" value="SOX TRANSCRIPTION FACTOR"/>
    <property type="match status" value="1"/>
</dbReference>
<keyword evidence="1 3" id="KW-0238">DNA-binding</keyword>
<dbReference type="Pfam" id="PF00505">
    <property type="entry name" value="HMG_box"/>
    <property type="match status" value="1"/>
</dbReference>
<protein>
    <recommendedName>
        <fullName evidence="5">HMG box domain-containing protein</fullName>
    </recommendedName>
</protein>
<dbReference type="SUPFAM" id="SSF47095">
    <property type="entry name" value="HMG-box"/>
    <property type="match status" value="1"/>
</dbReference>
<feature type="domain" description="HMG box" evidence="5">
    <location>
        <begin position="47"/>
        <end position="121"/>
    </location>
</feature>
<dbReference type="EMBL" id="JACGCI010000007">
    <property type="protein sequence ID" value="KAF6762468.1"/>
    <property type="molecule type" value="Genomic_DNA"/>
</dbReference>
<evidence type="ECO:0000256" key="3">
    <source>
        <dbReference type="PROSITE-ProRule" id="PRU00267"/>
    </source>
</evidence>
<dbReference type="GO" id="GO:0001228">
    <property type="term" value="F:DNA-binding transcription activator activity, RNA polymerase II-specific"/>
    <property type="evidence" value="ECO:0007669"/>
    <property type="project" value="TreeGrafter"/>
</dbReference>
<keyword evidence="2" id="KW-0804">Transcription</keyword>
<reference evidence="6 7" key="1">
    <citation type="submission" date="2020-07" db="EMBL/GenBank/DDBJ databases">
        <title>Comparative genomics of pyrophilous fungi reveals a link between fire events and developmental genes.</title>
        <authorList>
            <consortium name="DOE Joint Genome Institute"/>
            <person name="Steindorff A.S."/>
            <person name="Carver A."/>
            <person name="Calhoun S."/>
            <person name="Stillman K."/>
            <person name="Liu H."/>
            <person name="Lipzen A."/>
            <person name="Pangilinan J."/>
            <person name="Labutti K."/>
            <person name="Bruns T.D."/>
            <person name="Grigoriev I.V."/>
        </authorList>
    </citation>
    <scope>NUCLEOTIDE SEQUENCE [LARGE SCALE GENOMIC DNA]</scope>
    <source>
        <strain evidence="6 7">CBS 144469</strain>
    </source>
</reference>
<sequence length="363" mass="39632">MPKPTSANSTRSARVRATPLYQVSSISFSVPSNERHEFESGSQDAQTPRPPNLFMLFRSGYNKYVTAYLASQTGEKAVNQRAVTKMIGQLWRSLTPVERQPWKAFGAAVKVEHGLMFPDYVYRPAPERQRMSNADRFAKSALNEKLIEPASSSSYSTSNDNATTLVASESGTPSYASGSTSDESSQSSGQYGDDYFCDPSNLEAAFDFSGLDNSSLPAFGHQLTPQLQNVALGDAATWDFQTFPATGPIPQNNFNLFPFDPASYLPQENFSNVSSGSSGPHFTANGWNGTMDSLAYATLQNNWDFWNLSAPASEFGMPIYSGEPSVSMNMAGNTWKLGHSGVFGDDYISLQFPVLKFPSCLTN</sequence>
<feature type="DNA-binding region" description="HMG box" evidence="3">
    <location>
        <begin position="47"/>
        <end position="121"/>
    </location>
</feature>
<dbReference type="GO" id="GO:0000978">
    <property type="term" value="F:RNA polymerase II cis-regulatory region sequence-specific DNA binding"/>
    <property type="evidence" value="ECO:0007669"/>
    <property type="project" value="TreeGrafter"/>
</dbReference>
<evidence type="ECO:0000313" key="6">
    <source>
        <dbReference type="EMBL" id="KAF6762468.1"/>
    </source>
</evidence>
<keyword evidence="7" id="KW-1185">Reference proteome</keyword>
<gene>
    <name evidence="6" type="ORF">DFP72DRAFT_841611</name>
</gene>